<proteinExistence type="predicted"/>
<keyword evidence="3 4" id="KW-0067">ATP-binding</keyword>
<comment type="caution">
    <text evidence="6">The sequence shown here is derived from an EMBL/GenBank/DDBJ whole genome shotgun (WGS) entry which is preliminary data.</text>
</comment>
<protein>
    <submittedName>
        <fullName evidence="6">Biotin carboxylase</fullName>
    </submittedName>
</protein>
<evidence type="ECO:0000256" key="1">
    <source>
        <dbReference type="ARBA" id="ARBA00022598"/>
    </source>
</evidence>
<keyword evidence="2 4" id="KW-0547">Nucleotide-binding</keyword>
<accession>A0A2S6H1F9</accession>
<dbReference type="GO" id="GO:0046872">
    <property type="term" value="F:metal ion binding"/>
    <property type="evidence" value="ECO:0007669"/>
    <property type="project" value="InterPro"/>
</dbReference>
<dbReference type="Proteomes" id="UP000239203">
    <property type="component" value="Unassembled WGS sequence"/>
</dbReference>
<name>A0A2S6H1F9_9PSEU</name>
<evidence type="ECO:0000256" key="4">
    <source>
        <dbReference type="PROSITE-ProRule" id="PRU00409"/>
    </source>
</evidence>
<dbReference type="AlphaFoldDB" id="A0A2S6H1F9"/>
<gene>
    <name evidence="6" type="ORF">CLV40_101483</name>
</gene>
<dbReference type="Pfam" id="PF18603">
    <property type="entry name" value="LAL_C2"/>
    <property type="match status" value="1"/>
</dbReference>
<dbReference type="EMBL" id="PTIX01000001">
    <property type="protein sequence ID" value="PPK71294.1"/>
    <property type="molecule type" value="Genomic_DNA"/>
</dbReference>
<dbReference type="GO" id="GO:0005524">
    <property type="term" value="F:ATP binding"/>
    <property type="evidence" value="ECO:0007669"/>
    <property type="project" value="UniProtKB-UniRule"/>
</dbReference>
<dbReference type="PANTHER" id="PTHR43585:SF2">
    <property type="entry name" value="ATP-GRASP ENZYME FSQD"/>
    <property type="match status" value="1"/>
</dbReference>
<evidence type="ECO:0000256" key="3">
    <source>
        <dbReference type="ARBA" id="ARBA00022840"/>
    </source>
</evidence>
<dbReference type="Pfam" id="PF13535">
    <property type="entry name" value="ATP-grasp_4"/>
    <property type="match status" value="1"/>
</dbReference>
<evidence type="ECO:0000313" key="6">
    <source>
        <dbReference type="EMBL" id="PPK71294.1"/>
    </source>
</evidence>
<evidence type="ECO:0000259" key="5">
    <source>
        <dbReference type="PROSITE" id="PS50975"/>
    </source>
</evidence>
<dbReference type="Gene3D" id="3.40.50.20">
    <property type="match status" value="1"/>
</dbReference>
<dbReference type="Pfam" id="PF18130">
    <property type="entry name" value="ATPgrasp_N"/>
    <property type="match status" value="1"/>
</dbReference>
<keyword evidence="7" id="KW-1185">Reference proteome</keyword>
<dbReference type="InterPro" id="IPR040570">
    <property type="entry name" value="LAL_C2"/>
</dbReference>
<dbReference type="InterPro" id="IPR011761">
    <property type="entry name" value="ATP-grasp"/>
</dbReference>
<feature type="domain" description="ATP-grasp" evidence="5">
    <location>
        <begin position="112"/>
        <end position="329"/>
    </location>
</feature>
<sequence>MQESSNVLVVSAGFRPELLETPRKMGLRVALVDERPPADGALYDDFLPASATDEDAVVHAVKRYLDDGGRVDAVACVFDGSIHAAAAVCDELGLPGNSREAVRNMRDKYRSWQVLSAAGLPVPLTALATSEAEAVAAGERIGYPLVMKPQASAASQGVVKVNDRDALVAGYRMIAGLFTEATFGAGDTAVPNVGSLLFYPGAHGVLLQEYVEGFELSLDVVYTEDAHTFLGYIDKPQVWAEPYFAETVFVSPTHLPAATQRELEDITVRALRASGATVGAAHVEFRISPAGPKIIEVNGRIGGPSLFVQESLHLAGGVWGPEQYFSAVTGRGITAPTHPTTTGHAGFTSVPVVGTGRIARFEGEAEVRAMPGVRDIRWVMREGQYVPEGFPRNPSVMFAHILATGPTHAGLADTLTRAQQTLRAVMEP</sequence>
<dbReference type="OrthoDB" id="24041at2"/>
<evidence type="ECO:0000256" key="2">
    <source>
        <dbReference type="ARBA" id="ARBA00022741"/>
    </source>
</evidence>
<dbReference type="SUPFAM" id="SSF56059">
    <property type="entry name" value="Glutathione synthetase ATP-binding domain-like"/>
    <property type="match status" value="1"/>
</dbReference>
<dbReference type="GO" id="GO:0016874">
    <property type="term" value="F:ligase activity"/>
    <property type="evidence" value="ECO:0007669"/>
    <property type="project" value="UniProtKB-KW"/>
</dbReference>
<dbReference type="PANTHER" id="PTHR43585">
    <property type="entry name" value="FUMIPYRROLE BIOSYNTHESIS PROTEIN C"/>
    <property type="match status" value="1"/>
</dbReference>
<dbReference type="InterPro" id="IPR052032">
    <property type="entry name" value="ATP-dep_AA_Ligase"/>
</dbReference>
<dbReference type="InterPro" id="IPR041472">
    <property type="entry name" value="BL00235/CARNS1_N"/>
</dbReference>
<reference evidence="6 7" key="1">
    <citation type="submission" date="2018-02" db="EMBL/GenBank/DDBJ databases">
        <title>Genomic Encyclopedia of Archaeal and Bacterial Type Strains, Phase II (KMG-II): from individual species to whole genera.</title>
        <authorList>
            <person name="Goeker M."/>
        </authorList>
    </citation>
    <scope>NUCLEOTIDE SEQUENCE [LARGE SCALE GENOMIC DNA]</scope>
    <source>
        <strain evidence="6 7">YU 961-1</strain>
    </source>
</reference>
<organism evidence="6 7">
    <name type="scientific">Actinokineospora auranticolor</name>
    <dbReference type="NCBI Taxonomy" id="155976"/>
    <lineage>
        <taxon>Bacteria</taxon>
        <taxon>Bacillati</taxon>
        <taxon>Actinomycetota</taxon>
        <taxon>Actinomycetes</taxon>
        <taxon>Pseudonocardiales</taxon>
        <taxon>Pseudonocardiaceae</taxon>
        <taxon>Actinokineospora</taxon>
    </lineage>
</organism>
<dbReference type="PROSITE" id="PS50975">
    <property type="entry name" value="ATP_GRASP"/>
    <property type="match status" value="1"/>
</dbReference>
<dbReference type="RefSeq" id="WP_104476393.1">
    <property type="nucleotide sequence ID" value="NZ_CP154825.1"/>
</dbReference>
<keyword evidence="1" id="KW-0436">Ligase</keyword>
<evidence type="ECO:0000313" key="7">
    <source>
        <dbReference type="Proteomes" id="UP000239203"/>
    </source>
</evidence>
<dbReference type="Gene3D" id="3.30.470.20">
    <property type="entry name" value="ATP-grasp fold, B domain"/>
    <property type="match status" value="1"/>
</dbReference>